<feature type="compositionally biased region" description="Basic and acidic residues" evidence="1">
    <location>
        <begin position="1"/>
        <end position="12"/>
    </location>
</feature>
<proteinExistence type="predicted"/>
<dbReference type="InParanoid" id="A0A409XTN8"/>
<gene>
    <name evidence="2" type="ORF">CVT25_009892</name>
</gene>
<dbReference type="AlphaFoldDB" id="A0A409XTN8"/>
<feature type="compositionally biased region" description="Basic residues" evidence="1">
    <location>
        <begin position="422"/>
        <end position="431"/>
    </location>
</feature>
<dbReference type="PANTHER" id="PTHR39639:SF1">
    <property type="entry name" value="DUF262 DOMAIN-CONTAINING PROTEIN"/>
    <property type="match status" value="1"/>
</dbReference>
<evidence type="ECO:0000313" key="2">
    <source>
        <dbReference type="EMBL" id="PPQ94044.1"/>
    </source>
</evidence>
<feature type="region of interest" description="Disordered" evidence="1">
    <location>
        <begin position="379"/>
        <end position="431"/>
    </location>
</feature>
<sequence>MDVDTNDPKAEQEIDELEEDDFVSDNESDDIEGGIHDVALPSPAVQMLTTRKLHHMIHEGEVDISPPYQRASGDVWTDTKRVGLIDSIFRNFFIPPVIFAVTTDEDGVIVRTCVDGKQLAALLTTMHSKASDFDSKVLRWTNKDSRNGKKYWYTTSANAGKTELPKQFKQVFQEKEITVVEFHGIAPGTERELFQRVQLGMPLTAAEKVQAVASPWAEWIGQMIARHISNDGGLGDVLDWDVTRGRNFQNVAHMIFCCDGLADEPLPTAQKIEKWINRADHPSKQFQEDIDRVLRCLWVIATSPKLNEGFVKVHQRIAPVEFIFIGVMLYVLRREAYETQAKAIYSLRRTIRLEFKDIRNNSDVGRAMWRHINELRERPHSSLSASHSNMTSSKAKRKRPSGNEDDDDEFRPKPIKSLGKPVKTRAKHSKT</sequence>
<accession>A0A409XTN8</accession>
<protein>
    <submittedName>
        <fullName evidence="2">Uncharacterized protein</fullName>
    </submittedName>
</protein>
<dbReference type="STRING" id="93625.A0A409XTN8"/>
<dbReference type="Proteomes" id="UP000283269">
    <property type="component" value="Unassembled WGS sequence"/>
</dbReference>
<keyword evidence="3" id="KW-1185">Reference proteome</keyword>
<feature type="region of interest" description="Disordered" evidence="1">
    <location>
        <begin position="1"/>
        <end position="22"/>
    </location>
</feature>
<comment type="caution">
    <text evidence="2">The sequence shown here is derived from an EMBL/GenBank/DDBJ whole genome shotgun (WGS) entry which is preliminary data.</text>
</comment>
<evidence type="ECO:0000256" key="1">
    <source>
        <dbReference type="SAM" id="MobiDB-lite"/>
    </source>
</evidence>
<reference evidence="2 3" key="1">
    <citation type="journal article" date="2018" name="Evol. Lett.">
        <title>Horizontal gene cluster transfer increased hallucinogenic mushroom diversity.</title>
        <authorList>
            <person name="Reynolds H.T."/>
            <person name="Vijayakumar V."/>
            <person name="Gluck-Thaler E."/>
            <person name="Korotkin H.B."/>
            <person name="Matheny P.B."/>
            <person name="Slot J.C."/>
        </authorList>
    </citation>
    <scope>NUCLEOTIDE SEQUENCE [LARGE SCALE GENOMIC DNA]</scope>
    <source>
        <strain evidence="2 3">2631</strain>
    </source>
</reference>
<dbReference type="EMBL" id="NHYD01000495">
    <property type="protein sequence ID" value="PPQ94044.1"/>
    <property type="molecule type" value="Genomic_DNA"/>
</dbReference>
<feature type="compositionally biased region" description="Polar residues" evidence="1">
    <location>
        <begin position="381"/>
        <end position="393"/>
    </location>
</feature>
<name>A0A409XTN8_PSICY</name>
<dbReference type="OrthoDB" id="5419821at2759"/>
<organism evidence="2 3">
    <name type="scientific">Psilocybe cyanescens</name>
    <dbReference type="NCBI Taxonomy" id="93625"/>
    <lineage>
        <taxon>Eukaryota</taxon>
        <taxon>Fungi</taxon>
        <taxon>Dikarya</taxon>
        <taxon>Basidiomycota</taxon>
        <taxon>Agaricomycotina</taxon>
        <taxon>Agaricomycetes</taxon>
        <taxon>Agaricomycetidae</taxon>
        <taxon>Agaricales</taxon>
        <taxon>Agaricineae</taxon>
        <taxon>Strophariaceae</taxon>
        <taxon>Psilocybe</taxon>
    </lineage>
</organism>
<evidence type="ECO:0000313" key="3">
    <source>
        <dbReference type="Proteomes" id="UP000283269"/>
    </source>
</evidence>
<dbReference type="PANTHER" id="PTHR39639">
    <property type="entry name" value="CHROMOSOME 16, WHOLE GENOME SHOTGUN SEQUENCE"/>
    <property type="match status" value="1"/>
</dbReference>
<feature type="compositionally biased region" description="Acidic residues" evidence="1">
    <location>
        <begin position="13"/>
        <end position="22"/>
    </location>
</feature>